<dbReference type="RefSeq" id="XP_001794066.1">
    <property type="nucleotide sequence ID" value="XM_001794014.1"/>
</dbReference>
<dbReference type="EMBL" id="CH445329">
    <property type="protein sequence ID" value="EAT88710.1"/>
    <property type="molecule type" value="Genomic_DNA"/>
</dbReference>
<dbReference type="AlphaFoldDB" id="Q0UXK9"/>
<evidence type="ECO:0000313" key="2">
    <source>
        <dbReference type="Proteomes" id="UP000001055"/>
    </source>
</evidence>
<evidence type="ECO:0000313" key="1">
    <source>
        <dbReference type="EMBL" id="EAT88710.1"/>
    </source>
</evidence>
<dbReference type="InParanoid" id="Q0UXK9"/>
<organism evidence="1 2">
    <name type="scientific">Phaeosphaeria nodorum (strain SN15 / ATCC MYA-4574 / FGSC 10173)</name>
    <name type="common">Glume blotch fungus</name>
    <name type="synonym">Parastagonospora nodorum</name>
    <dbReference type="NCBI Taxonomy" id="321614"/>
    <lineage>
        <taxon>Eukaryota</taxon>
        <taxon>Fungi</taxon>
        <taxon>Dikarya</taxon>
        <taxon>Ascomycota</taxon>
        <taxon>Pezizomycotina</taxon>
        <taxon>Dothideomycetes</taxon>
        <taxon>Pleosporomycetidae</taxon>
        <taxon>Pleosporales</taxon>
        <taxon>Pleosporineae</taxon>
        <taxon>Phaeosphaeriaceae</taxon>
        <taxon>Parastagonospora</taxon>
    </lineage>
</organism>
<sequence length="95" mass="10636">MPRCKWIKLCQPPVAIACQVVSDSELFPLLAILSLRTTQPMQAIETQANVNREIKVVQFTRRPDVPLVAMQPFLRGTELKTTTLLAIYGKEQALG</sequence>
<dbReference type="GeneID" id="5970929"/>
<dbReference type="Proteomes" id="UP000001055">
    <property type="component" value="Unassembled WGS sequence"/>
</dbReference>
<accession>Q0UXK9</accession>
<proteinExistence type="predicted"/>
<protein>
    <submittedName>
        <fullName evidence="1">Uncharacterized protein</fullName>
    </submittedName>
</protein>
<reference evidence="2" key="1">
    <citation type="journal article" date="2007" name="Plant Cell">
        <title>Dothideomycete-plant interactions illuminated by genome sequencing and EST analysis of the wheat pathogen Stagonospora nodorum.</title>
        <authorList>
            <person name="Hane J.K."/>
            <person name="Lowe R.G."/>
            <person name="Solomon P.S."/>
            <person name="Tan K.C."/>
            <person name="Schoch C.L."/>
            <person name="Spatafora J.W."/>
            <person name="Crous P.W."/>
            <person name="Kodira C."/>
            <person name="Birren B.W."/>
            <person name="Galagan J.E."/>
            <person name="Torriani S.F."/>
            <person name="McDonald B.A."/>
            <person name="Oliver R.P."/>
        </authorList>
    </citation>
    <scope>NUCLEOTIDE SEQUENCE [LARGE SCALE GENOMIC DNA]</scope>
    <source>
        <strain evidence="2">SN15 / ATCC MYA-4574 / FGSC 10173</strain>
    </source>
</reference>
<gene>
    <name evidence="1" type="ORF">SNOG_03505</name>
</gene>
<name>Q0UXK9_PHANO</name>
<dbReference type="KEGG" id="pno:SNOG_03505"/>